<feature type="transmembrane region" description="Helical" evidence="7">
    <location>
        <begin position="139"/>
        <end position="161"/>
    </location>
</feature>
<feature type="transmembrane region" description="Helical" evidence="7">
    <location>
        <begin position="269"/>
        <end position="288"/>
    </location>
</feature>
<evidence type="ECO:0000256" key="5">
    <source>
        <dbReference type="ARBA" id="ARBA00022989"/>
    </source>
</evidence>
<dbReference type="PANTHER" id="PTHR23517">
    <property type="entry name" value="RESISTANCE PROTEIN MDTM, PUTATIVE-RELATED-RELATED"/>
    <property type="match status" value="1"/>
</dbReference>
<keyword evidence="5 7" id="KW-1133">Transmembrane helix</keyword>
<evidence type="ECO:0000256" key="2">
    <source>
        <dbReference type="ARBA" id="ARBA00022448"/>
    </source>
</evidence>
<keyword evidence="10" id="KW-1185">Reference proteome</keyword>
<keyword evidence="2" id="KW-0813">Transport</keyword>
<dbReference type="STRING" id="157733.AB986_07795"/>
<evidence type="ECO:0000256" key="7">
    <source>
        <dbReference type="SAM" id="Phobius"/>
    </source>
</evidence>
<evidence type="ECO:0000313" key="10">
    <source>
        <dbReference type="Proteomes" id="UP000035996"/>
    </source>
</evidence>
<evidence type="ECO:0000313" key="9">
    <source>
        <dbReference type="EMBL" id="KMM39122.1"/>
    </source>
</evidence>
<comment type="subcellular location">
    <subcellularLocation>
        <location evidence="1">Cell membrane</location>
        <topology evidence="1">Multi-pass membrane protein</topology>
    </subcellularLocation>
</comment>
<proteinExistence type="predicted"/>
<feature type="transmembrane region" description="Helical" evidence="7">
    <location>
        <begin position="360"/>
        <end position="383"/>
    </location>
</feature>
<reference evidence="9" key="1">
    <citation type="submission" date="2015-06" db="EMBL/GenBank/DDBJ databases">
        <authorList>
            <person name="Liu B."/>
            <person name="Wang J."/>
            <person name="Zhu Y."/>
            <person name="Liu G."/>
            <person name="Chen Q."/>
            <person name="Zheng C."/>
            <person name="Che J."/>
            <person name="Ge C."/>
            <person name="Shi H."/>
            <person name="Pan Z."/>
            <person name="Liu X."/>
        </authorList>
    </citation>
    <scope>NUCLEOTIDE SEQUENCE [LARGE SCALE GENOMIC DNA]</scope>
    <source>
        <strain evidence="9">DSM 16346</strain>
    </source>
</reference>
<keyword evidence="3" id="KW-1003">Cell membrane</keyword>
<dbReference type="Pfam" id="PF07690">
    <property type="entry name" value="MFS_1"/>
    <property type="match status" value="2"/>
</dbReference>
<sequence length="421" mass="46682">MVLFRTLHPNIKIRIYTSFLSRIVGSAIFPFMAIYFTTRMNASIAGVLVISQVFIQFITGLYGGHLADLVGRKRLMVAGEVIKVGAFIGMLLANSPWYESALLTYVMMLLVGVSGGLVNPAAEAMLIDVSTKETRSFMYAVNYWAVNLSIMIGLSIGGWFFEDYLFELLIILMALSILTLWMTVTFIIDTYVVTSEKSRGQYGIKPLLKSYQLVCKDLSFLAFTLGGVAILAIEFQRNNYISVRLERDIQPMIVDFINIYSFELDGIKLLSLLTVTNTLIIVLFTGIVSKWIKGKGEQPLMYAGFILFGLGYAYMAFSINLPGLFLAVVVLSIGELLYVPTRQAMLAEVVDDRRRGAYMAFNGLVFQLGKMLGGLGLIIGNVIGGVGMSVLYLLLVCAGIFFTKLALHRHKINATRTVEVQ</sequence>
<name>A0A0J6FXR5_9BACL</name>
<dbReference type="GO" id="GO:0022857">
    <property type="term" value="F:transmembrane transporter activity"/>
    <property type="evidence" value="ECO:0007669"/>
    <property type="project" value="InterPro"/>
</dbReference>
<dbReference type="SUPFAM" id="SSF103473">
    <property type="entry name" value="MFS general substrate transporter"/>
    <property type="match status" value="1"/>
</dbReference>
<feature type="transmembrane region" description="Helical" evidence="7">
    <location>
        <begin position="167"/>
        <end position="192"/>
    </location>
</feature>
<dbReference type="CDD" id="cd17329">
    <property type="entry name" value="MFS_MdtH_MDR_like"/>
    <property type="match status" value="1"/>
</dbReference>
<dbReference type="Gene3D" id="1.20.1250.20">
    <property type="entry name" value="MFS general substrate transporter like domains"/>
    <property type="match status" value="1"/>
</dbReference>
<evidence type="ECO:0000256" key="6">
    <source>
        <dbReference type="ARBA" id="ARBA00023136"/>
    </source>
</evidence>
<feature type="transmembrane region" description="Helical" evidence="7">
    <location>
        <begin position="15"/>
        <end position="36"/>
    </location>
</feature>
<evidence type="ECO:0000256" key="3">
    <source>
        <dbReference type="ARBA" id="ARBA00022475"/>
    </source>
</evidence>
<feature type="transmembrane region" description="Helical" evidence="7">
    <location>
        <begin position="42"/>
        <end position="63"/>
    </location>
</feature>
<protein>
    <submittedName>
        <fullName evidence="9">MFS transporter</fullName>
    </submittedName>
</protein>
<feature type="transmembrane region" description="Helical" evidence="7">
    <location>
        <begin position="213"/>
        <end position="233"/>
    </location>
</feature>
<keyword evidence="6 7" id="KW-0472">Membrane</keyword>
<dbReference type="InterPro" id="IPR050171">
    <property type="entry name" value="MFS_Transporters"/>
</dbReference>
<feature type="domain" description="Major facilitator superfamily (MFS) profile" evidence="8">
    <location>
        <begin position="1"/>
        <end position="411"/>
    </location>
</feature>
<evidence type="ECO:0000259" key="8">
    <source>
        <dbReference type="PROSITE" id="PS50850"/>
    </source>
</evidence>
<comment type="caution">
    <text evidence="9">The sequence shown here is derived from an EMBL/GenBank/DDBJ whole genome shotgun (WGS) entry which is preliminary data.</text>
</comment>
<dbReference type="InterPro" id="IPR020846">
    <property type="entry name" value="MFS_dom"/>
</dbReference>
<dbReference type="EMBL" id="LELK01000001">
    <property type="protein sequence ID" value="KMM39122.1"/>
    <property type="molecule type" value="Genomic_DNA"/>
</dbReference>
<dbReference type="InterPro" id="IPR011701">
    <property type="entry name" value="MFS"/>
</dbReference>
<dbReference type="InterPro" id="IPR036259">
    <property type="entry name" value="MFS_trans_sf"/>
</dbReference>
<keyword evidence="4 7" id="KW-0812">Transmembrane</keyword>
<feature type="transmembrane region" description="Helical" evidence="7">
    <location>
        <begin position="300"/>
        <end position="317"/>
    </location>
</feature>
<dbReference type="Proteomes" id="UP000035996">
    <property type="component" value="Unassembled WGS sequence"/>
</dbReference>
<organism evidence="9 10">
    <name type="scientific">Guptibacillus hwajinpoensis</name>
    <dbReference type="NCBI Taxonomy" id="208199"/>
    <lineage>
        <taxon>Bacteria</taxon>
        <taxon>Bacillati</taxon>
        <taxon>Bacillota</taxon>
        <taxon>Bacilli</taxon>
        <taxon>Bacillales</taxon>
        <taxon>Guptibacillaceae</taxon>
        <taxon>Guptibacillus</taxon>
    </lineage>
</organism>
<feature type="transmembrane region" description="Helical" evidence="7">
    <location>
        <begin position="323"/>
        <end position="339"/>
    </location>
</feature>
<accession>A0A0J6FXR5</accession>
<evidence type="ECO:0000256" key="1">
    <source>
        <dbReference type="ARBA" id="ARBA00004651"/>
    </source>
</evidence>
<dbReference type="PATRIC" id="fig|157733.3.peg.3830"/>
<feature type="transmembrane region" description="Helical" evidence="7">
    <location>
        <begin position="389"/>
        <end position="407"/>
    </location>
</feature>
<evidence type="ECO:0000256" key="4">
    <source>
        <dbReference type="ARBA" id="ARBA00022692"/>
    </source>
</evidence>
<dbReference type="AlphaFoldDB" id="A0A0J6FXR5"/>
<dbReference type="PROSITE" id="PS50850">
    <property type="entry name" value="MFS"/>
    <property type="match status" value="1"/>
</dbReference>
<dbReference type="GO" id="GO:0005886">
    <property type="term" value="C:plasma membrane"/>
    <property type="evidence" value="ECO:0007669"/>
    <property type="project" value="UniProtKB-SubCell"/>
</dbReference>
<feature type="transmembrane region" description="Helical" evidence="7">
    <location>
        <begin position="105"/>
        <end position="127"/>
    </location>
</feature>
<dbReference type="PANTHER" id="PTHR23517:SF3">
    <property type="entry name" value="INTEGRAL MEMBRANE TRANSPORT PROTEIN"/>
    <property type="match status" value="1"/>
</dbReference>
<gene>
    <name evidence="9" type="ORF">AB986_07795</name>
</gene>